<dbReference type="PANTHER" id="PTHR30535">
    <property type="entry name" value="VITAMIN B12-BINDING PROTEIN"/>
    <property type="match status" value="1"/>
</dbReference>
<dbReference type="SUPFAM" id="SSF53807">
    <property type="entry name" value="Helical backbone' metal receptor"/>
    <property type="match status" value="1"/>
</dbReference>
<dbReference type="Pfam" id="PF01497">
    <property type="entry name" value="Peripla_BP_2"/>
    <property type="match status" value="1"/>
</dbReference>
<dbReference type="OrthoDB" id="9797736at2"/>
<protein>
    <submittedName>
        <fullName evidence="3">Iron complex transport system substrate-binding protein</fullName>
    </submittedName>
</protein>
<dbReference type="STRING" id="564137.SAMN04488238_102318"/>
<dbReference type="PROSITE" id="PS50983">
    <property type="entry name" value="FE_B12_PBP"/>
    <property type="match status" value="1"/>
</dbReference>
<reference evidence="3 4" key="1">
    <citation type="submission" date="2016-10" db="EMBL/GenBank/DDBJ databases">
        <authorList>
            <person name="de Groot N.N."/>
        </authorList>
    </citation>
    <scope>NUCLEOTIDE SEQUENCE [LARGE SCALE GENOMIC DNA]</scope>
    <source>
        <strain evidence="3 4">CGMCC 1.8894</strain>
    </source>
</reference>
<sequence length="285" mass="29748">MIRSLLAPFLLAAAVATPVAAQDRVVVVGGGLAEIVYALGQEDRLVGRDTTASFPPAVNDLPDVGYMRALSPEGLLRLDPDLIIASEGSGPPETIAIMQNAKIPFVQVTEETSVASVMERVSTIAQTLDAADAGRALVARLQAQFDDLSQVTAQVSAPRRVMFILSAQDGRINTAGAGTGAEAMIELAGAVNAFDDIEGYRLLTDEAIAAAAPDVILMMDRDGAHALSDDGIRAHPALGLTPAAQSGRIVRMDGIFLLGFGPRTAEAARALHDAVYPTTPPRQEG</sequence>
<evidence type="ECO:0000313" key="4">
    <source>
        <dbReference type="Proteomes" id="UP000198539"/>
    </source>
</evidence>
<dbReference type="CDD" id="cd01149">
    <property type="entry name" value="HutB"/>
    <property type="match status" value="1"/>
</dbReference>
<keyword evidence="1" id="KW-0732">Signal</keyword>
<evidence type="ECO:0000313" key="3">
    <source>
        <dbReference type="EMBL" id="SDW52725.1"/>
    </source>
</evidence>
<dbReference type="InterPro" id="IPR002491">
    <property type="entry name" value="ABC_transptr_periplasmic_BD"/>
</dbReference>
<evidence type="ECO:0000259" key="2">
    <source>
        <dbReference type="PROSITE" id="PS50983"/>
    </source>
</evidence>
<dbReference type="EMBL" id="FNOM01000002">
    <property type="protein sequence ID" value="SDW52725.1"/>
    <property type="molecule type" value="Genomic_DNA"/>
</dbReference>
<gene>
    <name evidence="3" type="ORF">SAMN04488238_102318</name>
</gene>
<name>A0A1H2U969_9RHOB</name>
<feature type="domain" description="Fe/B12 periplasmic-binding" evidence="2">
    <location>
        <begin position="24"/>
        <end position="279"/>
    </location>
</feature>
<dbReference type="PANTHER" id="PTHR30535:SF4">
    <property type="entry name" value="HEMIN-BINDING PERIPLASMIC PROTEIN HMUT"/>
    <property type="match status" value="1"/>
</dbReference>
<accession>A0A1H2U969</accession>
<organism evidence="3 4">
    <name type="scientific">Roseicitreum antarcticum</name>
    <dbReference type="NCBI Taxonomy" id="564137"/>
    <lineage>
        <taxon>Bacteria</taxon>
        <taxon>Pseudomonadati</taxon>
        <taxon>Pseudomonadota</taxon>
        <taxon>Alphaproteobacteria</taxon>
        <taxon>Rhodobacterales</taxon>
        <taxon>Paracoccaceae</taxon>
        <taxon>Roseicitreum</taxon>
    </lineage>
</organism>
<proteinExistence type="predicted"/>
<dbReference type="Proteomes" id="UP000198539">
    <property type="component" value="Unassembled WGS sequence"/>
</dbReference>
<dbReference type="InterPro" id="IPR050902">
    <property type="entry name" value="ABC_Transporter_SBP"/>
</dbReference>
<dbReference type="RefSeq" id="WP_092885943.1">
    <property type="nucleotide sequence ID" value="NZ_CP061498.1"/>
</dbReference>
<keyword evidence="4" id="KW-1185">Reference proteome</keyword>
<evidence type="ECO:0000256" key="1">
    <source>
        <dbReference type="SAM" id="SignalP"/>
    </source>
</evidence>
<feature type="chain" id="PRO_5011770837" evidence="1">
    <location>
        <begin position="22"/>
        <end position="285"/>
    </location>
</feature>
<dbReference type="AlphaFoldDB" id="A0A1H2U969"/>
<feature type="signal peptide" evidence="1">
    <location>
        <begin position="1"/>
        <end position="21"/>
    </location>
</feature>
<dbReference type="Gene3D" id="3.40.50.1980">
    <property type="entry name" value="Nitrogenase molybdenum iron protein domain"/>
    <property type="match status" value="2"/>
</dbReference>